<organism evidence="1 2">
    <name type="scientific">Morchella conica CCBAS932</name>
    <dbReference type="NCBI Taxonomy" id="1392247"/>
    <lineage>
        <taxon>Eukaryota</taxon>
        <taxon>Fungi</taxon>
        <taxon>Dikarya</taxon>
        <taxon>Ascomycota</taxon>
        <taxon>Pezizomycotina</taxon>
        <taxon>Pezizomycetes</taxon>
        <taxon>Pezizales</taxon>
        <taxon>Morchellaceae</taxon>
        <taxon>Morchella</taxon>
    </lineage>
</organism>
<evidence type="ECO:0000313" key="2">
    <source>
        <dbReference type="Proteomes" id="UP000277580"/>
    </source>
</evidence>
<protein>
    <submittedName>
        <fullName evidence="1">Uncharacterized protein</fullName>
    </submittedName>
</protein>
<keyword evidence="2" id="KW-1185">Reference proteome</keyword>
<dbReference type="InParanoid" id="A0A3N4KLS5"/>
<reference evidence="1 2" key="1">
    <citation type="journal article" date="2018" name="Nat. Ecol. Evol.">
        <title>Pezizomycetes genomes reveal the molecular basis of ectomycorrhizal truffle lifestyle.</title>
        <authorList>
            <person name="Murat C."/>
            <person name="Payen T."/>
            <person name="Noel B."/>
            <person name="Kuo A."/>
            <person name="Morin E."/>
            <person name="Chen J."/>
            <person name="Kohler A."/>
            <person name="Krizsan K."/>
            <person name="Balestrini R."/>
            <person name="Da Silva C."/>
            <person name="Montanini B."/>
            <person name="Hainaut M."/>
            <person name="Levati E."/>
            <person name="Barry K.W."/>
            <person name="Belfiori B."/>
            <person name="Cichocki N."/>
            <person name="Clum A."/>
            <person name="Dockter R.B."/>
            <person name="Fauchery L."/>
            <person name="Guy J."/>
            <person name="Iotti M."/>
            <person name="Le Tacon F."/>
            <person name="Lindquist E.A."/>
            <person name="Lipzen A."/>
            <person name="Malagnac F."/>
            <person name="Mello A."/>
            <person name="Molinier V."/>
            <person name="Miyauchi S."/>
            <person name="Poulain J."/>
            <person name="Riccioni C."/>
            <person name="Rubini A."/>
            <person name="Sitrit Y."/>
            <person name="Splivallo R."/>
            <person name="Traeger S."/>
            <person name="Wang M."/>
            <person name="Zifcakova L."/>
            <person name="Wipf D."/>
            <person name="Zambonelli A."/>
            <person name="Paolocci F."/>
            <person name="Nowrousian M."/>
            <person name="Ottonello S."/>
            <person name="Baldrian P."/>
            <person name="Spatafora J.W."/>
            <person name="Henrissat B."/>
            <person name="Nagy L.G."/>
            <person name="Aury J.M."/>
            <person name="Wincker P."/>
            <person name="Grigoriev I.V."/>
            <person name="Bonfante P."/>
            <person name="Martin F.M."/>
        </authorList>
    </citation>
    <scope>NUCLEOTIDE SEQUENCE [LARGE SCALE GENOMIC DNA]</scope>
    <source>
        <strain evidence="1 2">CCBAS932</strain>
    </source>
</reference>
<name>A0A3N4KLS5_9PEZI</name>
<evidence type="ECO:0000313" key="1">
    <source>
        <dbReference type="EMBL" id="RPB06735.1"/>
    </source>
</evidence>
<dbReference type="OrthoDB" id="5436299at2759"/>
<dbReference type="EMBL" id="ML119228">
    <property type="protein sequence ID" value="RPB06735.1"/>
    <property type="molecule type" value="Genomic_DNA"/>
</dbReference>
<gene>
    <name evidence="1" type="ORF">P167DRAFT_580117</name>
</gene>
<dbReference type="Proteomes" id="UP000277580">
    <property type="component" value="Unassembled WGS sequence"/>
</dbReference>
<accession>A0A3N4KLS5</accession>
<dbReference type="AlphaFoldDB" id="A0A3N4KLS5"/>
<proteinExistence type="predicted"/>
<sequence>MQILRTFNRDFIFDMHGLNILQIARDGFSTSDLVGTLEVLEPNLKRRLHRARRELANPQDDPAIRLGLIAPMGCFPKGEPVEKRLVKTQIDLMVVRNVDIPGSNKSLEFYIRRYFMRELRRDFDEIPEDIDSWPVTTFRQLKVPVLLHSAGDERTVHTLHTTGTANYRRGEARNDWIWFRQKPANLEPLQGLCPATLLAVLKLTDPGRREARLLAAICPLKPDLNGTPNAHHGLIRVSRYINAFDNI</sequence>